<evidence type="ECO:0000256" key="2">
    <source>
        <dbReference type="SAM" id="Phobius"/>
    </source>
</evidence>
<reference evidence="3" key="1">
    <citation type="submission" date="2020-08" db="EMBL/GenBank/DDBJ databases">
        <authorList>
            <person name="Cejkova D."/>
            <person name="Kubasova T."/>
            <person name="Jahodarova E."/>
            <person name="Rychlik I."/>
        </authorList>
    </citation>
    <scope>NUCLEOTIDE SEQUENCE</scope>
    <source>
        <strain evidence="3">An836</strain>
    </source>
</reference>
<sequence>MTFYDVNSKPIQGVGWQCGTNFGTYADYAASLGWNKAPEGKEFVGWQISGGTGTLSDSEKVVGNWAVYPVYQDAKPAPQENSTVTFYGTGNKVLGSVAWAKGTEFSAYADFAKKNGWDKAPEGKEFVGWQISGGQGTLSDSEKVTADWAVYAVYQDAKPAPQGVYTVTFHLSDAKDDVQQVSWYKADKKTFKDFAANATHKDIEGKTFVGWGFASEKGLVPVDVDDVVTGDWHVYPMYEDVAPQGVYTVYFHRSKDDVQGVSFLKADKKTFAAFAAGITAPAPESKVFAGWAFASAQGDVAVNPDDVVTGDWHVYPMFKDAEPDPAGKNVVSFYDANNKLIQTVGCYKKDKVKFSQYALGIEAPQIEGKVFAGWAFASAQGDVKVNPDDVVTGDWAVYATYKDAEPAPAGMNVVSFYDANNKLIQTVGYYKKDKVKFSQYALGIEAPQIEGKVFAGWAFASAQGDVKVNPDDVVTGDWAVYATYKDAPVASEEYSIKFYDADGNLILDKVVKKSDNLTWAQALQSVTVPDVKGKVFVGWAFKSTGELVDTNALVDGDAELVATYKDATPEQQEQTKPAGDQKAGETKKTTKPVLGKTGAAVAGVGVFALVLAIGAGVLFTIRKRA</sequence>
<dbReference type="AlphaFoldDB" id="A0A939BA33"/>
<keyword evidence="2" id="KW-1133">Transmembrane helix</keyword>
<protein>
    <submittedName>
        <fullName evidence="3">InlB B-repeat-containing protein</fullName>
    </submittedName>
</protein>
<dbReference type="InterPro" id="IPR013378">
    <property type="entry name" value="InlB-like_B-rpt"/>
</dbReference>
<name>A0A939BA33_9BIFI</name>
<keyword evidence="2" id="KW-0472">Membrane</keyword>
<dbReference type="Pfam" id="PF09479">
    <property type="entry name" value="Flg_new"/>
    <property type="match status" value="2"/>
</dbReference>
<evidence type="ECO:0000256" key="1">
    <source>
        <dbReference type="SAM" id="MobiDB-lite"/>
    </source>
</evidence>
<proteinExistence type="predicted"/>
<keyword evidence="2" id="KW-0812">Transmembrane</keyword>
<dbReference type="Proteomes" id="UP000718821">
    <property type="component" value="Unassembled WGS sequence"/>
</dbReference>
<dbReference type="RefSeq" id="WP_204469493.1">
    <property type="nucleotide sequence ID" value="NZ_JACLYU010000017.1"/>
</dbReference>
<evidence type="ECO:0000313" key="3">
    <source>
        <dbReference type="EMBL" id="MBM6700173.1"/>
    </source>
</evidence>
<accession>A0A939BA33</accession>
<gene>
    <name evidence="3" type="ORF">H7U32_07690</name>
</gene>
<evidence type="ECO:0000313" key="4">
    <source>
        <dbReference type="Proteomes" id="UP000718821"/>
    </source>
</evidence>
<reference evidence="3" key="2">
    <citation type="journal article" date="2021" name="Sci. Rep.">
        <title>The distribution of antibiotic resistance genes in chicken gut microbiota commensals.</title>
        <authorList>
            <person name="Juricova H."/>
            <person name="Matiasovicova J."/>
            <person name="Kubasova T."/>
            <person name="Cejkova D."/>
            <person name="Rychlik I."/>
        </authorList>
    </citation>
    <scope>NUCLEOTIDE SEQUENCE</scope>
    <source>
        <strain evidence="3">An836</strain>
    </source>
</reference>
<keyword evidence="4" id="KW-1185">Reference proteome</keyword>
<dbReference type="EMBL" id="JACLYU010000017">
    <property type="protein sequence ID" value="MBM6700173.1"/>
    <property type="molecule type" value="Genomic_DNA"/>
</dbReference>
<organism evidence="3 4">
    <name type="scientific">Bifidobacterium pullorum subsp. saeculare</name>
    <dbReference type="NCBI Taxonomy" id="78257"/>
    <lineage>
        <taxon>Bacteria</taxon>
        <taxon>Bacillati</taxon>
        <taxon>Actinomycetota</taxon>
        <taxon>Actinomycetes</taxon>
        <taxon>Bifidobacteriales</taxon>
        <taxon>Bifidobacteriaceae</taxon>
        <taxon>Bifidobacterium</taxon>
    </lineage>
</organism>
<feature type="region of interest" description="Disordered" evidence="1">
    <location>
        <begin position="566"/>
        <end position="590"/>
    </location>
</feature>
<comment type="caution">
    <text evidence="3">The sequence shown here is derived from an EMBL/GenBank/DDBJ whole genome shotgun (WGS) entry which is preliminary data.</text>
</comment>
<feature type="transmembrane region" description="Helical" evidence="2">
    <location>
        <begin position="599"/>
        <end position="621"/>
    </location>
</feature>